<evidence type="ECO:0000313" key="1">
    <source>
        <dbReference type="EMBL" id="KIJ46640.1"/>
    </source>
</evidence>
<organism evidence="1 2">
    <name type="scientific">Sphaerobolus stellatus (strain SS14)</name>
    <dbReference type="NCBI Taxonomy" id="990650"/>
    <lineage>
        <taxon>Eukaryota</taxon>
        <taxon>Fungi</taxon>
        <taxon>Dikarya</taxon>
        <taxon>Basidiomycota</taxon>
        <taxon>Agaricomycotina</taxon>
        <taxon>Agaricomycetes</taxon>
        <taxon>Phallomycetidae</taxon>
        <taxon>Geastrales</taxon>
        <taxon>Sphaerobolaceae</taxon>
        <taxon>Sphaerobolus</taxon>
    </lineage>
</organism>
<proteinExistence type="predicted"/>
<protein>
    <submittedName>
        <fullName evidence="1">Uncharacterized protein</fullName>
    </submittedName>
</protein>
<dbReference type="Proteomes" id="UP000054279">
    <property type="component" value="Unassembled WGS sequence"/>
</dbReference>
<keyword evidence="2" id="KW-1185">Reference proteome</keyword>
<accession>A0A0C9UUC8</accession>
<evidence type="ECO:0000313" key="2">
    <source>
        <dbReference type="Proteomes" id="UP000054279"/>
    </source>
</evidence>
<dbReference type="EMBL" id="KN837106">
    <property type="protein sequence ID" value="KIJ46640.1"/>
    <property type="molecule type" value="Genomic_DNA"/>
</dbReference>
<gene>
    <name evidence="1" type="ORF">M422DRAFT_46077</name>
</gene>
<name>A0A0C9UUC8_SPHS4</name>
<dbReference type="AlphaFoldDB" id="A0A0C9UUC8"/>
<sequence>MSPNSRRGESDHVEYVDIKDTSNWPPFLVSHSHYYYDLTSCPPTRLTPSEFSKMLITTEKTVWKYAKAANVAAIASVKGFKSLDIFAHVFNSNLCNDSNTLNTPLPHLVDVSASDSSLGLNIPTSGRQSSIIPWGPFSTYNPFNGLTSEACLLPLTTEKPSFWDSSAIESGTVVEDDECELPDNTYKAISRPDYAYDNSIFEDPYGDLFPPSPNTASIHILDGENLKGKAKENYVYDPLAEEEEQRRKQEVRRIRREDYLVIEWRFTGEGPSRVPVSFQSDRAYIPFETA</sequence>
<reference evidence="1 2" key="1">
    <citation type="submission" date="2014-06" db="EMBL/GenBank/DDBJ databases">
        <title>Evolutionary Origins and Diversification of the Mycorrhizal Mutualists.</title>
        <authorList>
            <consortium name="DOE Joint Genome Institute"/>
            <consortium name="Mycorrhizal Genomics Consortium"/>
            <person name="Kohler A."/>
            <person name="Kuo A."/>
            <person name="Nagy L.G."/>
            <person name="Floudas D."/>
            <person name="Copeland A."/>
            <person name="Barry K.W."/>
            <person name="Cichocki N."/>
            <person name="Veneault-Fourrey C."/>
            <person name="LaButti K."/>
            <person name="Lindquist E.A."/>
            <person name="Lipzen A."/>
            <person name="Lundell T."/>
            <person name="Morin E."/>
            <person name="Murat C."/>
            <person name="Riley R."/>
            <person name="Ohm R."/>
            <person name="Sun H."/>
            <person name="Tunlid A."/>
            <person name="Henrissat B."/>
            <person name="Grigoriev I.V."/>
            <person name="Hibbett D.S."/>
            <person name="Martin F."/>
        </authorList>
    </citation>
    <scope>NUCLEOTIDE SEQUENCE [LARGE SCALE GENOMIC DNA]</scope>
    <source>
        <strain evidence="1 2">SS14</strain>
    </source>
</reference>
<dbReference type="HOGENOM" id="CLU_953666_0_0_1"/>